<name>A0A3B7MLJ5_9BACT</name>
<evidence type="ECO:0000313" key="8">
    <source>
        <dbReference type="EMBL" id="AXY75374.1"/>
    </source>
</evidence>
<reference evidence="8 9" key="1">
    <citation type="submission" date="2018-09" db="EMBL/GenBank/DDBJ databases">
        <title>Genome sequencing of strain 6GH32-13.</title>
        <authorList>
            <person name="Weon H.-Y."/>
            <person name="Heo J."/>
            <person name="Kwon S.-W."/>
        </authorList>
    </citation>
    <scope>NUCLEOTIDE SEQUENCE [LARGE SCALE GENOMIC DNA]</scope>
    <source>
        <strain evidence="8 9">5GH32-13</strain>
    </source>
</reference>
<keyword evidence="5" id="KW-0998">Cell outer membrane</keyword>
<organism evidence="8 9">
    <name type="scientific">Paraflavitalea soli</name>
    <dbReference type="NCBI Taxonomy" id="2315862"/>
    <lineage>
        <taxon>Bacteria</taxon>
        <taxon>Pseudomonadati</taxon>
        <taxon>Bacteroidota</taxon>
        <taxon>Chitinophagia</taxon>
        <taxon>Chitinophagales</taxon>
        <taxon>Chitinophagaceae</taxon>
        <taxon>Paraflavitalea</taxon>
    </lineage>
</organism>
<dbReference type="Pfam" id="PF14322">
    <property type="entry name" value="SusD-like_3"/>
    <property type="match status" value="1"/>
</dbReference>
<dbReference type="AlphaFoldDB" id="A0A3B7MLJ5"/>
<dbReference type="SUPFAM" id="SSF48452">
    <property type="entry name" value="TPR-like"/>
    <property type="match status" value="1"/>
</dbReference>
<protein>
    <submittedName>
        <fullName evidence="8">RagB/SusD family nutrient uptake outer membrane protein</fullName>
    </submittedName>
</protein>
<evidence type="ECO:0000256" key="2">
    <source>
        <dbReference type="ARBA" id="ARBA00006275"/>
    </source>
</evidence>
<dbReference type="OrthoDB" id="5694214at2"/>
<dbReference type="InterPro" id="IPR033985">
    <property type="entry name" value="SusD-like_N"/>
</dbReference>
<evidence type="ECO:0000256" key="3">
    <source>
        <dbReference type="ARBA" id="ARBA00022729"/>
    </source>
</evidence>
<evidence type="ECO:0000259" key="7">
    <source>
        <dbReference type="Pfam" id="PF14322"/>
    </source>
</evidence>
<dbReference type="Pfam" id="PF07980">
    <property type="entry name" value="SusD_RagB"/>
    <property type="match status" value="1"/>
</dbReference>
<evidence type="ECO:0000256" key="1">
    <source>
        <dbReference type="ARBA" id="ARBA00004442"/>
    </source>
</evidence>
<sequence length="636" mass="72545">MKKNLFKIILFSGVMAGLSSCSKSYLQPDPLSFYIPDETFNTKGGLDAAMATCDRHLRSYWTYFSYQDLGLPISTEYMFSDVAVASKTDDGNIYADIATRLTPNDYAERNYYFWNETYNGIKYANTILTYIDKVPDLDSVTKVGYIGRALFHRAYRYLALAFEFKDVPLVTKILASPKLNYKSTPREEILKMITLDMEKAVEYVPAQTSANLIGLVNKGACRQLLIKCYLATGQWQKAIDQADILINSSGYSLMTNNFGSFINPYPAVWPITRNVIWDLHRPENKAIAANKEVILVMPNRNGTQSMVKMNSMRNWLPFLDNNQTTTPGGQQAIKYIAKNSGNYREATDYMRGIGRGIAHIRPTYYATNDVWFVNGVNDAGDLRHNSTVGNWARMDSLKYNDVTVPAWYGKNLRLYDGAKILCADTVRNWFDWPHYKYYIEDPLETGSQTEVNHRGGAGDLYCFRLAETYLLRAEAKFYNGQADQAVADVNKVRQRAGCTQLYTTVGIGEIMDERARELNMEEWRFTEMSRVSYCLALSGKADEWGNTYTVPTLEQKSYWFNRITAYNNYYNKGKVVVKGRSYTLAPHNINWPIPQQNAINANNGAKLHQNPGYNGYDATVEMWKTWQEAVADESKQ</sequence>
<dbReference type="Gene3D" id="1.25.40.390">
    <property type="match status" value="1"/>
</dbReference>
<dbReference type="InterPro" id="IPR011990">
    <property type="entry name" value="TPR-like_helical_dom_sf"/>
</dbReference>
<accession>A0A3B7MLJ5</accession>
<dbReference type="PROSITE" id="PS51257">
    <property type="entry name" value="PROKAR_LIPOPROTEIN"/>
    <property type="match status" value="1"/>
</dbReference>
<feature type="domain" description="RagB/SusD" evidence="6">
    <location>
        <begin position="354"/>
        <end position="613"/>
    </location>
</feature>
<dbReference type="RefSeq" id="WP_119051255.1">
    <property type="nucleotide sequence ID" value="NZ_CP032157.1"/>
</dbReference>
<comment type="subcellular location">
    <subcellularLocation>
        <location evidence="1">Cell outer membrane</location>
    </subcellularLocation>
</comment>
<comment type="similarity">
    <text evidence="2">Belongs to the SusD family.</text>
</comment>
<evidence type="ECO:0000259" key="6">
    <source>
        <dbReference type="Pfam" id="PF07980"/>
    </source>
</evidence>
<evidence type="ECO:0000256" key="4">
    <source>
        <dbReference type="ARBA" id="ARBA00023136"/>
    </source>
</evidence>
<keyword evidence="4" id="KW-0472">Membrane</keyword>
<dbReference type="Proteomes" id="UP000263900">
    <property type="component" value="Chromosome"/>
</dbReference>
<evidence type="ECO:0000256" key="5">
    <source>
        <dbReference type="ARBA" id="ARBA00023237"/>
    </source>
</evidence>
<proteinExistence type="inferred from homology"/>
<keyword evidence="9" id="KW-1185">Reference proteome</keyword>
<dbReference type="InterPro" id="IPR012944">
    <property type="entry name" value="SusD_RagB_dom"/>
</dbReference>
<dbReference type="EMBL" id="CP032157">
    <property type="protein sequence ID" value="AXY75374.1"/>
    <property type="molecule type" value="Genomic_DNA"/>
</dbReference>
<evidence type="ECO:0000313" key="9">
    <source>
        <dbReference type="Proteomes" id="UP000263900"/>
    </source>
</evidence>
<gene>
    <name evidence="8" type="ORF">D3H65_15890</name>
</gene>
<dbReference type="KEGG" id="pseg:D3H65_15890"/>
<keyword evidence="3" id="KW-0732">Signal</keyword>
<feature type="domain" description="SusD-like N-terminal" evidence="7">
    <location>
        <begin position="74"/>
        <end position="230"/>
    </location>
</feature>
<dbReference type="GO" id="GO:0009279">
    <property type="term" value="C:cell outer membrane"/>
    <property type="evidence" value="ECO:0007669"/>
    <property type="project" value="UniProtKB-SubCell"/>
</dbReference>